<dbReference type="GO" id="GO:0008146">
    <property type="term" value="F:sulfotransferase activity"/>
    <property type="evidence" value="ECO:0007669"/>
    <property type="project" value="InterPro"/>
</dbReference>
<sequence length="204" mass="23111">MNVCERRKLVFLHITKTAGVSIGEALGFGSKVSDAQHDVAMDAAERYADYLRLCFVRNPWARALSGFRYTRRMVEKGVVKSDPARLFIESRPTVDFRAFVADFLQGAEINRILHFRQQMVWIRRGQPQFIGRVERMDADVAALSRLLGEPLPVRRLNASAPGEALEDAYDDRTRAIVGRLYRDDVRFLNYRFPASGVDGGDTDG</sequence>
<dbReference type="SUPFAM" id="SSF52540">
    <property type="entry name" value="P-loop containing nucleoside triphosphate hydrolases"/>
    <property type="match status" value="1"/>
</dbReference>
<dbReference type="Pfam" id="PF03567">
    <property type="entry name" value="Sulfotransfer_2"/>
    <property type="match status" value="1"/>
</dbReference>
<evidence type="ECO:0000313" key="2">
    <source>
        <dbReference type="Proteomes" id="UP000249577"/>
    </source>
</evidence>
<dbReference type="Proteomes" id="UP000249577">
    <property type="component" value="Unassembled WGS sequence"/>
</dbReference>
<evidence type="ECO:0000313" key="1">
    <source>
        <dbReference type="EMBL" id="PZQ13079.1"/>
    </source>
</evidence>
<accession>A0A2W5KAP9</accession>
<dbReference type="AlphaFoldDB" id="A0A2W5KAP9"/>
<reference evidence="1 2" key="1">
    <citation type="submission" date="2017-08" db="EMBL/GenBank/DDBJ databases">
        <title>Infants hospitalized years apart are colonized by the same room-sourced microbial strains.</title>
        <authorList>
            <person name="Brooks B."/>
            <person name="Olm M.R."/>
            <person name="Firek B.A."/>
            <person name="Baker R."/>
            <person name="Thomas B.C."/>
            <person name="Morowitz M.J."/>
            <person name="Banfield J.F."/>
        </authorList>
    </citation>
    <scope>NUCLEOTIDE SEQUENCE [LARGE SCALE GENOMIC DNA]</scope>
    <source>
        <strain evidence="1">S2_005_003_R2_43</strain>
    </source>
</reference>
<evidence type="ECO:0008006" key="3">
    <source>
        <dbReference type="Google" id="ProtNLM"/>
    </source>
</evidence>
<dbReference type="InterPro" id="IPR027417">
    <property type="entry name" value="P-loop_NTPase"/>
</dbReference>
<dbReference type="InterPro" id="IPR005331">
    <property type="entry name" value="Sulfotransferase"/>
</dbReference>
<proteinExistence type="predicted"/>
<dbReference type="GO" id="GO:0016020">
    <property type="term" value="C:membrane"/>
    <property type="evidence" value="ECO:0007669"/>
    <property type="project" value="InterPro"/>
</dbReference>
<organism evidence="1 2">
    <name type="scientific">Ancylobacter novellus</name>
    <name type="common">Thiobacillus novellus</name>
    <dbReference type="NCBI Taxonomy" id="921"/>
    <lineage>
        <taxon>Bacteria</taxon>
        <taxon>Pseudomonadati</taxon>
        <taxon>Pseudomonadota</taxon>
        <taxon>Alphaproteobacteria</taxon>
        <taxon>Hyphomicrobiales</taxon>
        <taxon>Xanthobacteraceae</taxon>
        <taxon>Ancylobacter</taxon>
    </lineage>
</organism>
<name>A0A2W5KAP9_ANCNO</name>
<dbReference type="EMBL" id="QFPN01000008">
    <property type="protein sequence ID" value="PZQ13079.1"/>
    <property type="molecule type" value="Genomic_DNA"/>
</dbReference>
<protein>
    <recommendedName>
        <fullName evidence="3">Sulfotransferase family protein</fullName>
    </recommendedName>
</protein>
<comment type="caution">
    <text evidence="1">The sequence shown here is derived from an EMBL/GenBank/DDBJ whole genome shotgun (WGS) entry which is preliminary data.</text>
</comment>
<gene>
    <name evidence="1" type="ORF">DI565_15570</name>
</gene>